<feature type="transmembrane region" description="Helical" evidence="6">
    <location>
        <begin position="162"/>
        <end position="183"/>
    </location>
</feature>
<dbReference type="RefSeq" id="WP_097018206.1">
    <property type="nucleotide sequence ID" value="NZ_OBDZ01000016.1"/>
</dbReference>
<feature type="transmembrane region" description="Helical" evidence="6">
    <location>
        <begin position="214"/>
        <end position="232"/>
    </location>
</feature>
<keyword evidence="5 6" id="KW-0472">Membrane</keyword>
<reference evidence="8" key="1">
    <citation type="submission" date="2017-09" db="EMBL/GenBank/DDBJ databases">
        <authorList>
            <person name="Varghese N."/>
            <person name="Submissions S."/>
        </authorList>
    </citation>
    <scope>NUCLEOTIDE SEQUENCE [LARGE SCALE GENOMIC DNA]</scope>
    <source>
        <strain evidence="8">MSL47</strain>
    </source>
</reference>
<proteinExistence type="predicted"/>
<evidence type="ECO:0000313" key="8">
    <source>
        <dbReference type="Proteomes" id="UP000219573"/>
    </source>
</evidence>
<feature type="transmembrane region" description="Helical" evidence="6">
    <location>
        <begin position="20"/>
        <end position="38"/>
    </location>
</feature>
<dbReference type="InterPro" id="IPR001851">
    <property type="entry name" value="ABC_transp_permease"/>
</dbReference>
<dbReference type="PANTHER" id="PTHR32196">
    <property type="entry name" value="ABC TRANSPORTER PERMEASE PROTEIN YPHD-RELATED-RELATED"/>
    <property type="match status" value="1"/>
</dbReference>
<keyword evidence="3 6" id="KW-0812">Transmembrane</keyword>
<gene>
    <name evidence="7" type="ORF">SAMN06265827_1165</name>
</gene>
<evidence type="ECO:0000256" key="3">
    <source>
        <dbReference type="ARBA" id="ARBA00022692"/>
    </source>
</evidence>
<evidence type="ECO:0000256" key="5">
    <source>
        <dbReference type="ARBA" id="ARBA00023136"/>
    </source>
</evidence>
<evidence type="ECO:0000256" key="4">
    <source>
        <dbReference type="ARBA" id="ARBA00022989"/>
    </source>
</evidence>
<dbReference type="Proteomes" id="UP000219573">
    <property type="component" value="Unassembled WGS sequence"/>
</dbReference>
<dbReference type="GO" id="GO:0005886">
    <property type="term" value="C:plasma membrane"/>
    <property type="evidence" value="ECO:0007669"/>
    <property type="project" value="UniProtKB-SubCell"/>
</dbReference>
<evidence type="ECO:0000256" key="2">
    <source>
        <dbReference type="ARBA" id="ARBA00022475"/>
    </source>
</evidence>
<organism evidence="7 8">
    <name type="scientific">Orenia metallireducens</name>
    <dbReference type="NCBI Taxonomy" id="1413210"/>
    <lineage>
        <taxon>Bacteria</taxon>
        <taxon>Bacillati</taxon>
        <taxon>Bacillota</taxon>
        <taxon>Clostridia</taxon>
        <taxon>Halanaerobiales</taxon>
        <taxon>Halobacteroidaceae</taxon>
        <taxon>Orenia</taxon>
    </lineage>
</organism>
<feature type="transmembrane region" description="Helical" evidence="6">
    <location>
        <begin position="253"/>
        <end position="281"/>
    </location>
</feature>
<dbReference type="GO" id="GO:0022857">
    <property type="term" value="F:transmembrane transporter activity"/>
    <property type="evidence" value="ECO:0007669"/>
    <property type="project" value="InterPro"/>
</dbReference>
<feature type="transmembrane region" description="Helical" evidence="6">
    <location>
        <begin position="50"/>
        <end position="79"/>
    </location>
</feature>
<comment type="subcellular location">
    <subcellularLocation>
        <location evidence="1">Cell membrane</location>
        <topology evidence="1">Multi-pass membrane protein</topology>
    </subcellularLocation>
</comment>
<feature type="transmembrane region" description="Helical" evidence="6">
    <location>
        <begin position="121"/>
        <end position="141"/>
    </location>
</feature>
<dbReference type="PANTHER" id="PTHR32196:SF72">
    <property type="entry name" value="RIBOSE IMPORT PERMEASE PROTEIN RBSC"/>
    <property type="match status" value="1"/>
</dbReference>
<evidence type="ECO:0000256" key="6">
    <source>
        <dbReference type="SAM" id="Phobius"/>
    </source>
</evidence>
<keyword evidence="4 6" id="KW-1133">Transmembrane helix</keyword>
<dbReference type="AlphaFoldDB" id="A0A285H9F8"/>
<keyword evidence="8" id="KW-1185">Reference proteome</keyword>
<protein>
    <submittedName>
        <fullName evidence="7">Ribose ABC transporter membrane protein</fullName>
    </submittedName>
</protein>
<accession>A0A285H9F8</accession>
<dbReference type="EMBL" id="OBDZ01000016">
    <property type="protein sequence ID" value="SNY32380.1"/>
    <property type="molecule type" value="Genomic_DNA"/>
</dbReference>
<sequence>MTAKSKESQIIKLAAKFKSAIGLIGLIIVMSFLSEYFLTVHNLMNITRQVSINAVLAIGMTFVILTGGIDLSVGSVLALSSVITAGLMSSGMNIALVLIIGIGVGTLLGLLNGLLVAKGRMQSFIVTLGMMTIARGLTLIYSDGRPISGFDKSFRFLGAGHVLGIPVPVIIMFALLAVSYVILKKTPFGRYVYAIGGNEKATELSGINTDKIKIGVYAISGFLASISGIILASRLNSAQPIAGTGYELDAIAAVVLGGTSLAGGQGGIVGTIIGALIIGILNNGLNLLNVSSFYQLVAKGAVILIAIFLDTRSQKRD</sequence>
<feature type="transmembrane region" description="Helical" evidence="6">
    <location>
        <begin position="293"/>
        <end position="311"/>
    </location>
</feature>
<evidence type="ECO:0000313" key="7">
    <source>
        <dbReference type="EMBL" id="SNY32380.1"/>
    </source>
</evidence>
<dbReference type="OrthoDB" id="9815820at2"/>
<keyword evidence="2" id="KW-1003">Cell membrane</keyword>
<dbReference type="Pfam" id="PF02653">
    <property type="entry name" value="BPD_transp_2"/>
    <property type="match status" value="1"/>
</dbReference>
<feature type="transmembrane region" description="Helical" evidence="6">
    <location>
        <begin position="91"/>
        <end position="115"/>
    </location>
</feature>
<name>A0A285H9F8_9FIRM</name>
<dbReference type="CDD" id="cd06579">
    <property type="entry name" value="TM_PBP1_transp_AraH_like"/>
    <property type="match status" value="1"/>
</dbReference>
<evidence type="ECO:0000256" key="1">
    <source>
        <dbReference type="ARBA" id="ARBA00004651"/>
    </source>
</evidence>